<keyword evidence="4" id="KW-0410">Iron transport</keyword>
<evidence type="ECO:0000256" key="2">
    <source>
        <dbReference type="ARBA" id="ARBA00022448"/>
    </source>
</evidence>
<dbReference type="InterPro" id="IPR000531">
    <property type="entry name" value="Beta-barrel_TonB"/>
</dbReference>
<keyword evidence="2 11" id="KW-0813">Transport</keyword>
<evidence type="ECO:0000259" key="13">
    <source>
        <dbReference type="Pfam" id="PF00593"/>
    </source>
</evidence>
<evidence type="ECO:0000313" key="15">
    <source>
        <dbReference type="EMBL" id="HEB97188.1"/>
    </source>
</evidence>
<comment type="subcellular location">
    <subcellularLocation>
        <location evidence="1 11">Cell outer membrane</location>
        <topology evidence="1 11">Multi-pass membrane protein</topology>
    </subcellularLocation>
</comment>
<dbReference type="InterPro" id="IPR012910">
    <property type="entry name" value="Plug_dom"/>
</dbReference>
<feature type="domain" description="TonB-dependent receptor-like beta-barrel" evidence="13">
    <location>
        <begin position="254"/>
        <end position="675"/>
    </location>
</feature>
<evidence type="ECO:0000256" key="5">
    <source>
        <dbReference type="ARBA" id="ARBA00022692"/>
    </source>
</evidence>
<comment type="caution">
    <text evidence="15">The sequence shown here is derived from an EMBL/GenBank/DDBJ whole genome shotgun (WGS) entry which is preliminary data.</text>
</comment>
<proteinExistence type="inferred from homology"/>
<accession>A0A831W6E6</accession>
<protein>
    <submittedName>
        <fullName evidence="15">TonB-dependent receptor</fullName>
    </submittedName>
</protein>
<keyword evidence="6" id="KW-0408">Iron</keyword>
<dbReference type="Gene3D" id="2.40.170.20">
    <property type="entry name" value="TonB-dependent receptor, beta-barrel domain"/>
    <property type="match status" value="1"/>
</dbReference>
<evidence type="ECO:0000256" key="4">
    <source>
        <dbReference type="ARBA" id="ARBA00022496"/>
    </source>
</evidence>
<dbReference type="InterPro" id="IPR039426">
    <property type="entry name" value="TonB-dep_rcpt-like"/>
</dbReference>
<evidence type="ECO:0000256" key="1">
    <source>
        <dbReference type="ARBA" id="ARBA00004571"/>
    </source>
</evidence>
<keyword evidence="15" id="KW-0675">Receptor</keyword>
<dbReference type="Gene3D" id="2.170.130.10">
    <property type="entry name" value="TonB-dependent receptor, plug domain"/>
    <property type="match status" value="1"/>
</dbReference>
<keyword evidence="5 11" id="KW-0812">Transmembrane</keyword>
<gene>
    <name evidence="15" type="ORF">ENI96_12275</name>
</gene>
<evidence type="ECO:0000256" key="10">
    <source>
        <dbReference type="ARBA" id="ARBA00023237"/>
    </source>
</evidence>
<dbReference type="GO" id="GO:0006826">
    <property type="term" value="P:iron ion transport"/>
    <property type="evidence" value="ECO:0007669"/>
    <property type="project" value="UniProtKB-KW"/>
</dbReference>
<evidence type="ECO:0000256" key="7">
    <source>
        <dbReference type="ARBA" id="ARBA00023065"/>
    </source>
</evidence>
<organism evidence="15">
    <name type="scientific">Sedimenticola thiotaurini</name>
    <dbReference type="NCBI Taxonomy" id="1543721"/>
    <lineage>
        <taxon>Bacteria</taxon>
        <taxon>Pseudomonadati</taxon>
        <taxon>Pseudomonadota</taxon>
        <taxon>Gammaproteobacteria</taxon>
        <taxon>Chromatiales</taxon>
        <taxon>Sedimenticolaceae</taxon>
        <taxon>Sedimenticola</taxon>
    </lineage>
</organism>
<evidence type="ECO:0000256" key="12">
    <source>
        <dbReference type="RuleBase" id="RU003357"/>
    </source>
</evidence>
<dbReference type="InterPro" id="IPR037066">
    <property type="entry name" value="Plug_dom_sf"/>
</dbReference>
<dbReference type="PROSITE" id="PS52016">
    <property type="entry name" value="TONB_DEPENDENT_REC_3"/>
    <property type="match status" value="1"/>
</dbReference>
<dbReference type="AlphaFoldDB" id="A0A831W6E6"/>
<dbReference type="GO" id="GO:0009279">
    <property type="term" value="C:cell outer membrane"/>
    <property type="evidence" value="ECO:0007669"/>
    <property type="project" value="UniProtKB-SubCell"/>
</dbReference>
<reference evidence="15" key="1">
    <citation type="journal article" date="2020" name="mSystems">
        <title>Genome- and Community-Level Interaction Insights into Carbon Utilization and Element Cycling Functions of Hydrothermarchaeota in Hydrothermal Sediment.</title>
        <authorList>
            <person name="Zhou Z."/>
            <person name="Liu Y."/>
            <person name="Xu W."/>
            <person name="Pan J."/>
            <person name="Luo Z.H."/>
            <person name="Li M."/>
        </authorList>
    </citation>
    <scope>NUCLEOTIDE SEQUENCE [LARGE SCALE GENOMIC DNA]</scope>
    <source>
        <strain evidence="15">HyVt-443</strain>
    </source>
</reference>
<evidence type="ECO:0000256" key="9">
    <source>
        <dbReference type="ARBA" id="ARBA00023136"/>
    </source>
</evidence>
<sequence>MVGYSMSASVLQPGGENDATMRGKIVPSSSQYARMPPTSPLRTPLLPLLLSGVITLSPGTVGAAPSEEYFYQEMPLVLTATRLEQPLLETPASVTVIDQRLIRASGALNIPDVLRLVPGMQVAYVTGQRMSVTYHGGADEFARDMQVLVDGRSVYDPGFGGVAWSDLPLELSDVYRIEVIRGPDAAAYGSNAFAGTINIITEHPTGQQGNFLKATIGEGDRRQLFARHAGGADGFSYRLSANYQEDSGFDSRPDDGLLRSLSFRGDYQGNARDRFLIEAGYSSNRIGEGFYDDPFQPPRDADHVNHFQQLRWTHTADENNEFSLQFYHNYQRIDDHLEVEVPPLPPLAYGLGFTTHRYDIEAQYTSQLGPSLRLVGGAGVRRDSIQSIWVLNREEWIERDQARLFANLEWRQRSNLQWNLGGMFEKFEGKRGLFSPRLAVNYQFATGQGLRLIASRAYRMPTLWEDNAEFVAFLAADMTPVDYLYKTLEELDPEEMTSYEVGYLGDFPRWGTRLDLRLFHERIRNTISDMHIGTIAGPWPIPGGEGAGSYMNGGHLTIDGLELDLTYEPTPAALVKLGYSLADASGEQLKDIPGDGRVIMRSLDQAVPRHTLSLLGSYRFRGGLELSSAYYYMSEMTWGGEGTEVPVYQRLDLRLGQRFRLSDSDLDVALIFQNLGGDTIDFMNSPEINQINIWTQRLYLQAQLQFH</sequence>
<dbReference type="InterPro" id="IPR036942">
    <property type="entry name" value="Beta-barrel_TonB_sf"/>
</dbReference>
<keyword evidence="3 11" id="KW-1134">Transmembrane beta strand</keyword>
<dbReference type="Pfam" id="PF00593">
    <property type="entry name" value="TonB_dep_Rec_b-barrel"/>
    <property type="match status" value="1"/>
</dbReference>
<evidence type="ECO:0000256" key="6">
    <source>
        <dbReference type="ARBA" id="ARBA00023004"/>
    </source>
</evidence>
<dbReference type="SUPFAM" id="SSF56935">
    <property type="entry name" value="Porins"/>
    <property type="match status" value="1"/>
</dbReference>
<keyword evidence="7" id="KW-0406">Ion transport</keyword>
<evidence type="ECO:0000256" key="8">
    <source>
        <dbReference type="ARBA" id="ARBA00023077"/>
    </source>
</evidence>
<evidence type="ECO:0000259" key="14">
    <source>
        <dbReference type="Pfam" id="PF07715"/>
    </source>
</evidence>
<dbReference type="PANTHER" id="PTHR32552">
    <property type="entry name" value="FERRICHROME IRON RECEPTOR-RELATED"/>
    <property type="match status" value="1"/>
</dbReference>
<evidence type="ECO:0000256" key="11">
    <source>
        <dbReference type="PROSITE-ProRule" id="PRU01360"/>
    </source>
</evidence>
<keyword evidence="8 12" id="KW-0798">TonB box</keyword>
<keyword evidence="9 11" id="KW-0472">Membrane</keyword>
<evidence type="ECO:0000256" key="3">
    <source>
        <dbReference type="ARBA" id="ARBA00022452"/>
    </source>
</evidence>
<feature type="domain" description="TonB-dependent receptor plug" evidence="14">
    <location>
        <begin position="87"/>
        <end position="196"/>
    </location>
</feature>
<dbReference type="Proteomes" id="UP000886251">
    <property type="component" value="Unassembled WGS sequence"/>
</dbReference>
<keyword evidence="10 11" id="KW-0998">Cell outer membrane</keyword>
<dbReference type="Pfam" id="PF07715">
    <property type="entry name" value="Plug"/>
    <property type="match status" value="1"/>
</dbReference>
<dbReference type="EMBL" id="DRKP01000151">
    <property type="protein sequence ID" value="HEB97188.1"/>
    <property type="molecule type" value="Genomic_DNA"/>
</dbReference>
<dbReference type="PANTHER" id="PTHR32552:SF81">
    <property type="entry name" value="TONB-DEPENDENT OUTER MEMBRANE RECEPTOR"/>
    <property type="match status" value="1"/>
</dbReference>
<name>A0A831W6E6_9GAMM</name>
<comment type="similarity">
    <text evidence="11 12">Belongs to the TonB-dependent receptor family.</text>
</comment>